<dbReference type="EC" id="3.1.3.16" evidence="3"/>
<feature type="compositionally biased region" description="Basic and acidic residues" evidence="10">
    <location>
        <begin position="73"/>
        <end position="93"/>
    </location>
</feature>
<dbReference type="InParanoid" id="A0A6P3ZS36"/>
<name>A0A6P3ZS36_ZIZJJ</name>
<dbReference type="RefSeq" id="XP_015878249.2">
    <property type="nucleotide sequence ID" value="XM_016022763.4"/>
</dbReference>
<dbReference type="GO" id="GO:0046872">
    <property type="term" value="F:metal ion binding"/>
    <property type="evidence" value="ECO:0007669"/>
    <property type="project" value="UniProtKB-KW"/>
</dbReference>
<feature type="domain" description="PPM-type phosphatase" evidence="11">
    <location>
        <begin position="122"/>
        <end position="396"/>
    </location>
</feature>
<comment type="cofactor">
    <cofactor evidence="2">
        <name>Mg(2+)</name>
        <dbReference type="ChEBI" id="CHEBI:18420"/>
    </cofactor>
</comment>
<dbReference type="SMART" id="SM00332">
    <property type="entry name" value="PP2Cc"/>
    <property type="match status" value="1"/>
</dbReference>
<comment type="similarity">
    <text evidence="9">Belongs to the PP2C family.</text>
</comment>
<dbReference type="Pfam" id="PF00481">
    <property type="entry name" value="PP2C"/>
    <property type="match status" value="1"/>
</dbReference>
<dbReference type="InterPro" id="IPR001932">
    <property type="entry name" value="PPM-type_phosphatase-like_dom"/>
</dbReference>
<keyword evidence="6" id="KW-0460">Magnesium</keyword>
<keyword evidence="5 9" id="KW-0378">Hydrolase</keyword>
<evidence type="ECO:0000256" key="5">
    <source>
        <dbReference type="ARBA" id="ARBA00022801"/>
    </source>
</evidence>
<dbReference type="KEGG" id="zju:107414614"/>
<dbReference type="GO" id="GO:0004722">
    <property type="term" value="F:protein serine/threonine phosphatase activity"/>
    <property type="evidence" value="ECO:0007669"/>
    <property type="project" value="UniProtKB-EC"/>
</dbReference>
<evidence type="ECO:0000256" key="6">
    <source>
        <dbReference type="ARBA" id="ARBA00022842"/>
    </source>
</evidence>
<keyword evidence="4" id="KW-0479">Metal-binding</keyword>
<keyword evidence="7 9" id="KW-0904">Protein phosphatase</keyword>
<evidence type="ECO:0000259" key="11">
    <source>
        <dbReference type="PROSITE" id="PS51746"/>
    </source>
</evidence>
<evidence type="ECO:0000256" key="1">
    <source>
        <dbReference type="ARBA" id="ARBA00001936"/>
    </source>
</evidence>
<dbReference type="PROSITE" id="PS51746">
    <property type="entry name" value="PPM_2"/>
    <property type="match status" value="1"/>
</dbReference>
<evidence type="ECO:0000256" key="7">
    <source>
        <dbReference type="ARBA" id="ARBA00022912"/>
    </source>
</evidence>
<evidence type="ECO:0000256" key="2">
    <source>
        <dbReference type="ARBA" id="ARBA00001946"/>
    </source>
</evidence>
<evidence type="ECO:0000256" key="8">
    <source>
        <dbReference type="ARBA" id="ARBA00023211"/>
    </source>
</evidence>
<protein>
    <recommendedName>
        <fullName evidence="3">protein-serine/threonine phosphatase</fullName>
        <ecNumber evidence="3">3.1.3.16</ecNumber>
    </recommendedName>
</protein>
<feature type="region of interest" description="Disordered" evidence="10">
    <location>
        <begin position="1"/>
        <end position="28"/>
    </location>
</feature>
<evidence type="ECO:0000256" key="3">
    <source>
        <dbReference type="ARBA" id="ARBA00013081"/>
    </source>
</evidence>
<feature type="compositionally biased region" description="Polar residues" evidence="10">
    <location>
        <begin position="15"/>
        <end position="28"/>
    </location>
</feature>
<evidence type="ECO:0000313" key="13">
    <source>
        <dbReference type="RefSeq" id="XP_015878249.2"/>
    </source>
</evidence>
<sequence length="402" mass="44145">MRQKPNPHLTPFNDLRQTMPDSGDVSQFSVTETKNVRRKRLKIRQLKFTCQTKVHVAVTGGKLENSSDSDDDDGRKEIKKESSDKIQKDDHPVKISVSLSSSSQNDTVLSSTECLRRFDRGSFGVLSVIGRRREMEDAVKAELGFAVKGGEEFDFFAVYDGHGGSHVATACSERLHEVIAEEILLEKGGVGINDVKVDWEKVMEGCFSKMDEELSDVAAARTVGSTAVVALVAEGEVVVANCGDCRAVMSRAGVPLPLSTDHKPYRPDELMRIEAAGGRVINWNGYRVLGVLATSRSIGDQYLRPFVISKPEVTVTKRSNEDEFLILASDGLWDVISNEVACQVVKRCLEGKMRRINSKEVVNESSNRTSEAAAVLAELAMARGSKDNISVIVVELKKNLPS</sequence>
<dbReference type="GeneID" id="107414614"/>
<keyword evidence="8" id="KW-0464">Manganese</keyword>
<dbReference type="InterPro" id="IPR000222">
    <property type="entry name" value="PP2C_BS"/>
</dbReference>
<evidence type="ECO:0000256" key="10">
    <source>
        <dbReference type="SAM" id="MobiDB-lite"/>
    </source>
</evidence>
<dbReference type="CDD" id="cd00143">
    <property type="entry name" value="PP2Cc"/>
    <property type="match status" value="1"/>
</dbReference>
<dbReference type="SUPFAM" id="SSF81606">
    <property type="entry name" value="PP2C-like"/>
    <property type="match status" value="1"/>
</dbReference>
<dbReference type="InterPro" id="IPR036457">
    <property type="entry name" value="PPM-type-like_dom_sf"/>
</dbReference>
<evidence type="ECO:0000256" key="9">
    <source>
        <dbReference type="RuleBase" id="RU003465"/>
    </source>
</evidence>
<evidence type="ECO:0000313" key="12">
    <source>
        <dbReference type="Proteomes" id="UP001652623"/>
    </source>
</evidence>
<keyword evidence="12" id="KW-1185">Reference proteome</keyword>
<feature type="region of interest" description="Disordered" evidence="10">
    <location>
        <begin position="61"/>
        <end position="99"/>
    </location>
</feature>
<gene>
    <name evidence="13" type="primary">LOC107414614</name>
</gene>
<dbReference type="PANTHER" id="PTHR47992">
    <property type="entry name" value="PROTEIN PHOSPHATASE"/>
    <property type="match status" value="1"/>
</dbReference>
<dbReference type="AlphaFoldDB" id="A0A6P3ZS36"/>
<reference evidence="13" key="1">
    <citation type="submission" date="2025-08" db="UniProtKB">
        <authorList>
            <consortium name="RefSeq"/>
        </authorList>
    </citation>
    <scope>IDENTIFICATION</scope>
    <source>
        <tissue evidence="13">Seedling</tissue>
    </source>
</reference>
<dbReference type="PROSITE" id="PS01032">
    <property type="entry name" value="PPM_1"/>
    <property type="match status" value="1"/>
</dbReference>
<dbReference type="Proteomes" id="UP001652623">
    <property type="component" value="Chromosome 8"/>
</dbReference>
<dbReference type="InterPro" id="IPR015655">
    <property type="entry name" value="PP2C"/>
</dbReference>
<dbReference type="SMART" id="SM00331">
    <property type="entry name" value="PP2C_SIG"/>
    <property type="match status" value="1"/>
</dbReference>
<comment type="cofactor">
    <cofactor evidence="1">
        <name>Mn(2+)</name>
        <dbReference type="ChEBI" id="CHEBI:29035"/>
    </cofactor>
</comment>
<accession>A0A6P3ZS36</accession>
<evidence type="ECO:0000256" key="4">
    <source>
        <dbReference type="ARBA" id="ARBA00022723"/>
    </source>
</evidence>
<proteinExistence type="inferred from homology"/>
<dbReference type="Gene3D" id="3.60.40.10">
    <property type="entry name" value="PPM-type phosphatase domain"/>
    <property type="match status" value="1"/>
</dbReference>
<organism evidence="12 13">
    <name type="scientific">Ziziphus jujuba</name>
    <name type="common">Chinese jujube</name>
    <name type="synonym">Ziziphus sativa</name>
    <dbReference type="NCBI Taxonomy" id="326968"/>
    <lineage>
        <taxon>Eukaryota</taxon>
        <taxon>Viridiplantae</taxon>
        <taxon>Streptophyta</taxon>
        <taxon>Embryophyta</taxon>
        <taxon>Tracheophyta</taxon>
        <taxon>Spermatophyta</taxon>
        <taxon>Magnoliopsida</taxon>
        <taxon>eudicotyledons</taxon>
        <taxon>Gunneridae</taxon>
        <taxon>Pentapetalae</taxon>
        <taxon>rosids</taxon>
        <taxon>fabids</taxon>
        <taxon>Rosales</taxon>
        <taxon>Rhamnaceae</taxon>
        <taxon>Paliureae</taxon>
        <taxon>Ziziphus</taxon>
    </lineage>
</organism>